<gene>
    <name evidence="1" type="ORF">HXX02_07410</name>
</gene>
<accession>A0ABT1NZF7</accession>
<evidence type="ECO:0000313" key="1">
    <source>
        <dbReference type="EMBL" id="MCQ3829269.1"/>
    </source>
</evidence>
<comment type="caution">
    <text evidence="1">The sequence shown here is derived from an EMBL/GenBank/DDBJ whole genome shotgun (WGS) entry which is preliminary data.</text>
</comment>
<dbReference type="RefSeq" id="WP_255874154.1">
    <property type="nucleotide sequence ID" value="NZ_JACASI010000021.1"/>
</dbReference>
<evidence type="ECO:0000313" key="2">
    <source>
        <dbReference type="Proteomes" id="UP001205566"/>
    </source>
</evidence>
<reference evidence="1" key="1">
    <citation type="thesis" date="2020" institute="Technische Universitat Dresden" country="Dresden, Germany">
        <title>The Agarolytic System of Microbulbifer elongatus PORT2, Isolated from Batu Karas, Pangandaran West Java Indonesia.</title>
        <authorList>
            <person name="Anggraeni S.R."/>
        </authorList>
    </citation>
    <scope>NUCLEOTIDE SEQUENCE</scope>
    <source>
        <strain evidence="1">PORT2</strain>
    </source>
</reference>
<dbReference type="Proteomes" id="UP001205566">
    <property type="component" value="Unassembled WGS sequence"/>
</dbReference>
<name>A0ABT1NZF7_9GAMM</name>
<dbReference type="EMBL" id="JACASI010000021">
    <property type="protein sequence ID" value="MCQ3829269.1"/>
    <property type="molecule type" value="Genomic_DNA"/>
</dbReference>
<keyword evidence="2" id="KW-1185">Reference proteome</keyword>
<proteinExistence type="predicted"/>
<sequence>MKIVPTTCNMPALHPELMPLLGAEMLFPSSHLSQKAYLMRKNIVRLVDKAVYEYSYARKAVLDQISEKQRSTEELMNGRIIYMFGFTNHMENCLNSVRRVLELLKSLKSDPSAPAQDRDRRKTLQRESQSLIKIRNTIEHMGEDIQKGGYSNNEPVILGLSNDEYSICIGSHSLSFVSLVLVLRELHAEAQSLLGLGSEVVNA</sequence>
<organism evidence="1 2">
    <name type="scientific">Microbulbifer elongatus</name>
    <dbReference type="NCBI Taxonomy" id="86173"/>
    <lineage>
        <taxon>Bacteria</taxon>
        <taxon>Pseudomonadati</taxon>
        <taxon>Pseudomonadota</taxon>
        <taxon>Gammaproteobacteria</taxon>
        <taxon>Cellvibrionales</taxon>
        <taxon>Microbulbiferaceae</taxon>
        <taxon>Microbulbifer</taxon>
    </lineage>
</organism>
<protein>
    <submittedName>
        <fullName evidence="1">Uncharacterized protein</fullName>
    </submittedName>
</protein>